<name>A0A5C6RTP7_9FLAO</name>
<dbReference type="EMBL" id="VOOS01000003">
    <property type="protein sequence ID" value="TXB65379.1"/>
    <property type="molecule type" value="Genomic_DNA"/>
</dbReference>
<evidence type="ECO:0000313" key="3">
    <source>
        <dbReference type="EMBL" id="TXB65379.1"/>
    </source>
</evidence>
<dbReference type="Proteomes" id="UP000321721">
    <property type="component" value="Unassembled WGS sequence"/>
</dbReference>
<dbReference type="PANTHER" id="PTHR43861:SF3">
    <property type="entry name" value="PUTATIVE (AFU_ORTHOLOGUE AFUA_2G14390)-RELATED"/>
    <property type="match status" value="1"/>
</dbReference>
<gene>
    <name evidence="3" type="ORF">FRY74_08120</name>
</gene>
<protein>
    <submittedName>
        <fullName evidence="3">Class I SAM-dependent methyltransferase</fullName>
    </submittedName>
</protein>
<keyword evidence="1 3" id="KW-0808">Transferase</keyword>
<accession>A0A5C6RTP7</accession>
<feature type="domain" description="Methyltransferase type 12" evidence="2">
    <location>
        <begin position="46"/>
        <end position="138"/>
    </location>
</feature>
<dbReference type="GO" id="GO:0008168">
    <property type="term" value="F:methyltransferase activity"/>
    <property type="evidence" value="ECO:0007669"/>
    <property type="project" value="UniProtKB-KW"/>
</dbReference>
<dbReference type="InterPro" id="IPR029063">
    <property type="entry name" value="SAM-dependent_MTases_sf"/>
</dbReference>
<keyword evidence="3" id="KW-0489">Methyltransferase</keyword>
<evidence type="ECO:0000313" key="4">
    <source>
        <dbReference type="Proteomes" id="UP000321721"/>
    </source>
</evidence>
<reference evidence="3 4" key="1">
    <citation type="submission" date="2019-08" db="EMBL/GenBank/DDBJ databases">
        <title>Genome of Vicingus serpentipes NCIMB 15042.</title>
        <authorList>
            <person name="Bowman J.P."/>
        </authorList>
    </citation>
    <scope>NUCLEOTIDE SEQUENCE [LARGE SCALE GENOMIC DNA]</scope>
    <source>
        <strain evidence="3 4">NCIMB 15042</strain>
    </source>
</reference>
<proteinExistence type="predicted"/>
<dbReference type="Gene3D" id="3.40.50.150">
    <property type="entry name" value="Vaccinia Virus protein VP39"/>
    <property type="match status" value="1"/>
</dbReference>
<dbReference type="RefSeq" id="WP_147100359.1">
    <property type="nucleotide sequence ID" value="NZ_VOOS01000003.1"/>
</dbReference>
<dbReference type="SUPFAM" id="SSF53335">
    <property type="entry name" value="S-adenosyl-L-methionine-dependent methyltransferases"/>
    <property type="match status" value="1"/>
</dbReference>
<sequence length="203" mass="22710">MKAEQRDFFAEKAGDYDDKKSRTENVDNIAKTILKEVSFTKEMHIMDFGSGTGLLTSNIAPYAGKITAIDVSKAMTDVLKSKIDQIACKLEIAELDLTKETLDTKFDGIISSMTIHHINNVQELFNKFYALLKDNGTIAIADLDKENGSFHTEDTGVFHFGFDRNEFMKIAEIAGFKDLKIETANTIDKETGTYSVFLLTGRK</sequence>
<dbReference type="CDD" id="cd02440">
    <property type="entry name" value="AdoMet_MTases"/>
    <property type="match status" value="1"/>
</dbReference>
<comment type="caution">
    <text evidence="3">The sequence shown here is derived from an EMBL/GenBank/DDBJ whole genome shotgun (WGS) entry which is preliminary data.</text>
</comment>
<dbReference type="GO" id="GO:0032259">
    <property type="term" value="P:methylation"/>
    <property type="evidence" value="ECO:0007669"/>
    <property type="project" value="UniProtKB-KW"/>
</dbReference>
<organism evidence="3 4">
    <name type="scientific">Vicingus serpentipes</name>
    <dbReference type="NCBI Taxonomy" id="1926625"/>
    <lineage>
        <taxon>Bacteria</taxon>
        <taxon>Pseudomonadati</taxon>
        <taxon>Bacteroidota</taxon>
        <taxon>Flavobacteriia</taxon>
        <taxon>Flavobacteriales</taxon>
        <taxon>Vicingaceae</taxon>
        <taxon>Vicingus</taxon>
    </lineage>
</organism>
<evidence type="ECO:0000256" key="1">
    <source>
        <dbReference type="ARBA" id="ARBA00022679"/>
    </source>
</evidence>
<dbReference type="InterPro" id="IPR013217">
    <property type="entry name" value="Methyltransf_12"/>
</dbReference>
<evidence type="ECO:0000259" key="2">
    <source>
        <dbReference type="Pfam" id="PF08242"/>
    </source>
</evidence>
<dbReference type="AlphaFoldDB" id="A0A5C6RTP7"/>
<dbReference type="OrthoDB" id="9791837at2"/>
<keyword evidence="4" id="KW-1185">Reference proteome</keyword>
<dbReference type="Pfam" id="PF08242">
    <property type="entry name" value="Methyltransf_12"/>
    <property type="match status" value="1"/>
</dbReference>
<dbReference type="PANTHER" id="PTHR43861">
    <property type="entry name" value="TRANS-ACONITATE 2-METHYLTRANSFERASE-RELATED"/>
    <property type="match status" value="1"/>
</dbReference>